<comment type="similarity">
    <text evidence="2">Belongs to the ABC-4 integral membrane protein family. LolC/E subfamily.</text>
</comment>
<keyword evidence="11" id="KW-1185">Reference proteome</keyword>
<evidence type="ECO:0000313" key="11">
    <source>
        <dbReference type="Proteomes" id="UP000248259"/>
    </source>
</evidence>
<dbReference type="AlphaFoldDB" id="A0A323UZX1"/>
<evidence type="ECO:0000256" key="1">
    <source>
        <dbReference type="ARBA" id="ARBA00004651"/>
    </source>
</evidence>
<dbReference type="InterPro" id="IPR025857">
    <property type="entry name" value="MacB_PCD"/>
</dbReference>
<dbReference type="Pfam" id="PF02687">
    <property type="entry name" value="FtsX"/>
    <property type="match status" value="1"/>
</dbReference>
<dbReference type="Pfam" id="PF12704">
    <property type="entry name" value="MacB_PCD"/>
    <property type="match status" value="1"/>
</dbReference>
<dbReference type="GO" id="GO:0098797">
    <property type="term" value="C:plasma membrane protein complex"/>
    <property type="evidence" value="ECO:0007669"/>
    <property type="project" value="TreeGrafter"/>
</dbReference>
<name>A0A323UZX1_9RHOO</name>
<dbReference type="InterPro" id="IPR003838">
    <property type="entry name" value="ABC3_permease_C"/>
</dbReference>
<comment type="caution">
    <text evidence="10">The sequence shown here is derived from an EMBL/GenBank/DDBJ whole genome shotgun (WGS) entry which is preliminary data.</text>
</comment>
<sequence>MVALITICGGVIAYLLAGGFIHWIFHSMREATIHAQLGHIQITRPGYFKEGISDPYKYLLPPDTEMLPVREQPGVTAVAPRLAFNGLISLNDATVSFLGEGVDPALEAPIAKAITIVAGKDLTESPPASAILGEGLAANLGASPGDVVVLLATTAEGSVNAVEVTIAGLFATSTKAYDDAFMRVPIDIARSLMRVEGATSWVVLLDRTDATDSRTQALRSSLPPAAYEITPWSELADFYNKTVELFSRQVSVVRLLIALIVILSISNTLSMAVIERTTEIGTSLAIGVRRRGILSLFIVEGALLGLAGGCIGVAAGVVLGEVISAIGIPMPPPPGMARGFIGEIAISPALALDAFLLAFITTLIASILPAWKAARMNIVDALRHQR</sequence>
<evidence type="ECO:0000313" key="10">
    <source>
        <dbReference type="EMBL" id="PZA16716.1"/>
    </source>
</evidence>
<organism evidence="10 11">
    <name type="scientific">Parazoarcus communis SWub3 = DSM 12120</name>
    <dbReference type="NCBI Taxonomy" id="1121029"/>
    <lineage>
        <taxon>Bacteria</taxon>
        <taxon>Pseudomonadati</taxon>
        <taxon>Pseudomonadota</taxon>
        <taxon>Betaproteobacteria</taxon>
        <taxon>Rhodocyclales</taxon>
        <taxon>Zoogloeaceae</taxon>
        <taxon>Parazoarcus</taxon>
    </lineage>
</organism>
<evidence type="ECO:0000259" key="8">
    <source>
        <dbReference type="Pfam" id="PF02687"/>
    </source>
</evidence>
<evidence type="ECO:0000256" key="5">
    <source>
        <dbReference type="ARBA" id="ARBA00022989"/>
    </source>
</evidence>
<dbReference type="InterPro" id="IPR051447">
    <property type="entry name" value="Lipoprotein-release_system"/>
</dbReference>
<keyword evidence="5 7" id="KW-1133">Transmembrane helix</keyword>
<feature type="domain" description="MacB-like periplasmic core" evidence="9">
    <location>
        <begin position="2"/>
        <end position="216"/>
    </location>
</feature>
<dbReference type="EMBL" id="QKOE01000006">
    <property type="protein sequence ID" value="PZA16716.1"/>
    <property type="molecule type" value="Genomic_DNA"/>
</dbReference>
<comment type="subcellular location">
    <subcellularLocation>
        <location evidence="1">Cell membrane</location>
        <topology evidence="1">Multi-pass membrane protein</topology>
    </subcellularLocation>
</comment>
<evidence type="ECO:0000256" key="6">
    <source>
        <dbReference type="ARBA" id="ARBA00023136"/>
    </source>
</evidence>
<dbReference type="Proteomes" id="UP000248259">
    <property type="component" value="Unassembled WGS sequence"/>
</dbReference>
<feature type="transmembrane region" description="Helical" evidence="7">
    <location>
        <begin position="252"/>
        <end position="274"/>
    </location>
</feature>
<accession>A0A323UZX1</accession>
<reference evidence="10 11" key="1">
    <citation type="submission" date="2018-06" db="EMBL/GenBank/DDBJ databases">
        <title>Azoarcus communis strain SWub3 genome.</title>
        <authorList>
            <person name="Zorraquino Salvo V."/>
            <person name="Toubiana D."/>
            <person name="Blumwald E."/>
        </authorList>
    </citation>
    <scope>NUCLEOTIDE SEQUENCE [LARGE SCALE GENOMIC DNA]</scope>
    <source>
        <strain evidence="10 11">SWub3</strain>
    </source>
</reference>
<keyword evidence="3" id="KW-1003">Cell membrane</keyword>
<proteinExistence type="inferred from homology"/>
<dbReference type="OrthoDB" id="9770036at2"/>
<feature type="transmembrane region" description="Helical" evidence="7">
    <location>
        <begin position="294"/>
        <end position="320"/>
    </location>
</feature>
<keyword evidence="6 7" id="KW-0472">Membrane</keyword>
<evidence type="ECO:0000256" key="4">
    <source>
        <dbReference type="ARBA" id="ARBA00022692"/>
    </source>
</evidence>
<keyword evidence="4 7" id="KW-0812">Transmembrane</keyword>
<gene>
    <name evidence="10" type="ORF">DNK49_11270</name>
</gene>
<protein>
    <submittedName>
        <fullName evidence="10">ABC transporter permease</fullName>
    </submittedName>
</protein>
<feature type="transmembrane region" description="Helical" evidence="7">
    <location>
        <begin position="340"/>
        <end position="368"/>
    </location>
</feature>
<evidence type="ECO:0000256" key="3">
    <source>
        <dbReference type="ARBA" id="ARBA00022475"/>
    </source>
</evidence>
<dbReference type="GO" id="GO:0044874">
    <property type="term" value="P:lipoprotein localization to outer membrane"/>
    <property type="evidence" value="ECO:0007669"/>
    <property type="project" value="TreeGrafter"/>
</dbReference>
<evidence type="ECO:0000256" key="2">
    <source>
        <dbReference type="ARBA" id="ARBA00005236"/>
    </source>
</evidence>
<feature type="domain" description="ABC3 transporter permease C-terminal" evidence="8">
    <location>
        <begin position="255"/>
        <end position="378"/>
    </location>
</feature>
<evidence type="ECO:0000259" key="9">
    <source>
        <dbReference type="Pfam" id="PF12704"/>
    </source>
</evidence>
<evidence type="ECO:0000256" key="7">
    <source>
        <dbReference type="SAM" id="Phobius"/>
    </source>
</evidence>
<dbReference type="PANTHER" id="PTHR30489">
    <property type="entry name" value="LIPOPROTEIN-RELEASING SYSTEM TRANSMEMBRANE PROTEIN LOLE"/>
    <property type="match status" value="1"/>
</dbReference>
<dbReference type="PANTHER" id="PTHR30489:SF0">
    <property type="entry name" value="LIPOPROTEIN-RELEASING SYSTEM TRANSMEMBRANE PROTEIN LOLE"/>
    <property type="match status" value="1"/>
</dbReference>